<gene>
    <name evidence="5" type="ORF">RHODO2019_08160</name>
</gene>
<feature type="domain" description="Glycosyltransferase subfamily 4-like N-terminal" evidence="4">
    <location>
        <begin position="19"/>
        <end position="181"/>
    </location>
</feature>
<evidence type="ECO:0000256" key="1">
    <source>
        <dbReference type="ARBA" id="ARBA00022676"/>
    </source>
</evidence>
<reference evidence="5" key="1">
    <citation type="submission" date="2022-10" db="EMBL/GenBank/DDBJ databases">
        <title>Rhodococcus sp.75.</title>
        <authorList>
            <person name="Sun M."/>
        </authorList>
    </citation>
    <scope>NUCLEOTIDE SEQUENCE</scope>
    <source>
        <strain evidence="5">75</strain>
    </source>
</reference>
<sequence length="359" mass="37212">MRIGIVAPSRYPVAEPYAGGLEAHTGTLARALVDRGHEVTLYAAPGSDPTLGLRELDLDLSGFTGPSRRDVSMDPGLVMAEHHAYLGVMLGLVHDDPPLDLLHNNSLHHLPVAMAPAVACPVVTTLHTPPFPLLESALRSAAVLGRGRPVTACAVSAHTAATWSPVLGRVPVVRNGVDTSRWVPGRGGSGAVWTGRIVPEKGLHHAVAAARAVGLPLRIAGPVIDTAYFESTVRPLLGGDVEHLGHLTHPQLVQLVGEADVALVTPLWNEPYGLVAAEALACGTPVAAYRRGGVPEALGPDCGRLAAPGDTAALAVAVTAAVSLSRTAAREHAVAHCSLTAMVDEYETLYSALLVESAA</sequence>
<dbReference type="GO" id="GO:0016757">
    <property type="term" value="F:glycosyltransferase activity"/>
    <property type="evidence" value="ECO:0007669"/>
    <property type="project" value="UniProtKB-KW"/>
</dbReference>
<keyword evidence="1 5" id="KW-0328">Glycosyltransferase</keyword>
<evidence type="ECO:0000313" key="6">
    <source>
        <dbReference type="Proteomes" id="UP001164965"/>
    </source>
</evidence>
<proteinExistence type="predicted"/>
<dbReference type="SUPFAM" id="SSF53756">
    <property type="entry name" value="UDP-Glycosyltransferase/glycogen phosphorylase"/>
    <property type="match status" value="1"/>
</dbReference>
<keyword evidence="6" id="KW-1185">Reference proteome</keyword>
<dbReference type="PANTHER" id="PTHR12526:SF595">
    <property type="entry name" value="BLL5217 PROTEIN"/>
    <property type="match status" value="1"/>
</dbReference>
<feature type="domain" description="Glycosyl transferase family 1" evidence="3">
    <location>
        <begin position="194"/>
        <end position="326"/>
    </location>
</feature>
<dbReference type="RefSeq" id="WP_265384465.1">
    <property type="nucleotide sequence ID" value="NZ_CP110615.1"/>
</dbReference>
<dbReference type="EC" id="2.4.-.-" evidence="5"/>
<name>A0ABY6P4V6_9NOCA</name>
<dbReference type="Proteomes" id="UP001164965">
    <property type="component" value="Chromosome"/>
</dbReference>
<dbReference type="Gene3D" id="3.40.50.2000">
    <property type="entry name" value="Glycogen Phosphorylase B"/>
    <property type="match status" value="2"/>
</dbReference>
<dbReference type="InterPro" id="IPR001296">
    <property type="entry name" value="Glyco_trans_1"/>
</dbReference>
<dbReference type="EMBL" id="CP110615">
    <property type="protein sequence ID" value="UZJ26361.1"/>
    <property type="molecule type" value="Genomic_DNA"/>
</dbReference>
<evidence type="ECO:0000256" key="2">
    <source>
        <dbReference type="ARBA" id="ARBA00022679"/>
    </source>
</evidence>
<evidence type="ECO:0000313" key="5">
    <source>
        <dbReference type="EMBL" id="UZJ26361.1"/>
    </source>
</evidence>
<organism evidence="5 6">
    <name type="scientific">Rhodococcus antarcticus</name>
    <dbReference type="NCBI Taxonomy" id="2987751"/>
    <lineage>
        <taxon>Bacteria</taxon>
        <taxon>Bacillati</taxon>
        <taxon>Actinomycetota</taxon>
        <taxon>Actinomycetes</taxon>
        <taxon>Mycobacteriales</taxon>
        <taxon>Nocardiaceae</taxon>
        <taxon>Rhodococcus</taxon>
    </lineage>
</organism>
<evidence type="ECO:0000259" key="4">
    <source>
        <dbReference type="Pfam" id="PF13439"/>
    </source>
</evidence>
<dbReference type="PANTHER" id="PTHR12526">
    <property type="entry name" value="GLYCOSYLTRANSFERASE"/>
    <property type="match status" value="1"/>
</dbReference>
<evidence type="ECO:0000259" key="3">
    <source>
        <dbReference type="Pfam" id="PF00534"/>
    </source>
</evidence>
<protein>
    <submittedName>
        <fullName evidence="5">Glycosyltransferase</fullName>
        <ecNumber evidence="5">2.4.-.-</ecNumber>
    </submittedName>
</protein>
<dbReference type="InterPro" id="IPR028098">
    <property type="entry name" value="Glyco_trans_4-like_N"/>
</dbReference>
<accession>A0ABY6P4V6</accession>
<keyword evidence="2 5" id="KW-0808">Transferase</keyword>
<dbReference type="Pfam" id="PF13439">
    <property type="entry name" value="Glyco_transf_4"/>
    <property type="match status" value="1"/>
</dbReference>
<dbReference type="Pfam" id="PF00534">
    <property type="entry name" value="Glycos_transf_1"/>
    <property type="match status" value="1"/>
</dbReference>